<dbReference type="Proteomes" id="UP000250043">
    <property type="component" value="Unassembled WGS sequence"/>
</dbReference>
<feature type="compositionally biased region" description="Basic and acidic residues" evidence="1">
    <location>
        <begin position="154"/>
        <end position="166"/>
    </location>
</feature>
<feature type="compositionally biased region" description="Basic and acidic residues" evidence="1">
    <location>
        <begin position="67"/>
        <end position="79"/>
    </location>
</feature>
<dbReference type="AlphaFoldDB" id="A0A8E2AI75"/>
<gene>
    <name evidence="2" type="ORF">OBBRIDRAFT_389113</name>
</gene>
<organism evidence="2 3">
    <name type="scientific">Obba rivulosa</name>
    <dbReference type="NCBI Taxonomy" id="1052685"/>
    <lineage>
        <taxon>Eukaryota</taxon>
        <taxon>Fungi</taxon>
        <taxon>Dikarya</taxon>
        <taxon>Basidiomycota</taxon>
        <taxon>Agaricomycotina</taxon>
        <taxon>Agaricomycetes</taxon>
        <taxon>Polyporales</taxon>
        <taxon>Gelatoporiaceae</taxon>
        <taxon>Obba</taxon>
    </lineage>
</organism>
<evidence type="ECO:0000313" key="2">
    <source>
        <dbReference type="EMBL" id="OCH84623.1"/>
    </source>
</evidence>
<feature type="compositionally biased region" description="Basic and acidic residues" evidence="1">
    <location>
        <begin position="1"/>
        <end position="12"/>
    </location>
</feature>
<proteinExistence type="predicted"/>
<protein>
    <submittedName>
        <fullName evidence="2">Uncharacterized protein</fullName>
    </submittedName>
</protein>
<feature type="compositionally biased region" description="Gly residues" evidence="1">
    <location>
        <begin position="137"/>
        <end position="152"/>
    </location>
</feature>
<feature type="region of interest" description="Disordered" evidence="1">
    <location>
        <begin position="117"/>
        <end position="226"/>
    </location>
</feature>
<name>A0A8E2AI75_9APHY</name>
<feature type="compositionally biased region" description="Basic and acidic residues" evidence="1">
    <location>
        <begin position="214"/>
        <end position="223"/>
    </location>
</feature>
<feature type="compositionally biased region" description="Low complexity" evidence="1">
    <location>
        <begin position="248"/>
        <end position="273"/>
    </location>
</feature>
<accession>A0A8E2AI75</accession>
<keyword evidence="3" id="KW-1185">Reference proteome</keyword>
<evidence type="ECO:0000313" key="3">
    <source>
        <dbReference type="Proteomes" id="UP000250043"/>
    </source>
</evidence>
<feature type="region of interest" description="Disordered" evidence="1">
    <location>
        <begin position="46"/>
        <end position="83"/>
    </location>
</feature>
<evidence type="ECO:0000256" key="1">
    <source>
        <dbReference type="SAM" id="MobiDB-lite"/>
    </source>
</evidence>
<feature type="region of interest" description="Disordered" evidence="1">
    <location>
        <begin position="248"/>
        <end position="274"/>
    </location>
</feature>
<feature type="compositionally biased region" description="Low complexity" evidence="1">
    <location>
        <begin position="127"/>
        <end position="136"/>
    </location>
</feature>
<dbReference type="EMBL" id="KV722652">
    <property type="protein sequence ID" value="OCH84623.1"/>
    <property type="molecule type" value="Genomic_DNA"/>
</dbReference>
<sequence length="325" mass="33346">MGLQRAETEHPNVRSTDAPGRTRSPAADRDGLRLWSARVCGSNYSNSARAVHGPAARKGHAATSEMQRWRSGGDVRGEPRPSSAAMLRCTVAARPGHAGTNCSRMDAARGCTSAEERGAAGAGGFGAPLLPQPAGASGDGGAQGVGRSGGRPGDVVRPENEAEGQKRKAAGSMTGSGSAAGGRQNTQKGCASARHRRKIVENHATMANHVPAPESREGNRARADSTGAEIALSSRLHVAFFSLSPLTPTSTTPAPSSVSTTLPSSSFPSNSPLAVAPAASETASSPVLHIRVHNPTYLNLGVVSSFFYPSTTITSHGRAPCPLYA</sequence>
<reference evidence="2 3" key="1">
    <citation type="submission" date="2016-07" db="EMBL/GenBank/DDBJ databases">
        <title>Draft genome of the white-rot fungus Obba rivulosa 3A-2.</title>
        <authorList>
            <consortium name="DOE Joint Genome Institute"/>
            <person name="Miettinen O."/>
            <person name="Riley R."/>
            <person name="Acob R."/>
            <person name="Barry K."/>
            <person name="Cullen D."/>
            <person name="De Vries R."/>
            <person name="Hainaut M."/>
            <person name="Hatakka A."/>
            <person name="Henrissat B."/>
            <person name="Hilden K."/>
            <person name="Kuo R."/>
            <person name="Labutti K."/>
            <person name="Lipzen A."/>
            <person name="Makela M.R."/>
            <person name="Sandor L."/>
            <person name="Spatafora J.W."/>
            <person name="Grigoriev I.V."/>
            <person name="Hibbett D.S."/>
        </authorList>
    </citation>
    <scope>NUCLEOTIDE SEQUENCE [LARGE SCALE GENOMIC DNA]</scope>
    <source>
        <strain evidence="2 3">3A-2</strain>
    </source>
</reference>
<feature type="region of interest" description="Disordered" evidence="1">
    <location>
        <begin position="1"/>
        <end position="30"/>
    </location>
</feature>